<protein>
    <submittedName>
        <fullName evidence="1">Uncharacterized protein</fullName>
    </submittedName>
</protein>
<gene>
    <name evidence="1" type="ORF">BAZ10_01740</name>
</gene>
<organism evidence="1 2">
    <name type="scientific">Elizabethkingia occulta</name>
    <dbReference type="NCBI Taxonomy" id="1867263"/>
    <lineage>
        <taxon>Bacteria</taxon>
        <taxon>Pseudomonadati</taxon>
        <taxon>Bacteroidota</taxon>
        <taxon>Flavobacteriia</taxon>
        <taxon>Flavobacteriales</taxon>
        <taxon>Weeksellaceae</taxon>
        <taxon>Elizabethkingia</taxon>
    </lineage>
</organism>
<evidence type="ECO:0000313" key="1">
    <source>
        <dbReference type="EMBL" id="OPC65983.1"/>
    </source>
</evidence>
<dbReference type="RefSeq" id="WP_078771575.1">
    <property type="nucleotide sequence ID" value="NZ_CBCSBR010000041.1"/>
</dbReference>
<proteinExistence type="predicted"/>
<dbReference type="Proteomes" id="UP000190813">
    <property type="component" value="Unassembled WGS sequence"/>
</dbReference>
<name>A0A1T3MMX1_9FLAO</name>
<dbReference type="EMBL" id="MAHX01000013">
    <property type="protein sequence ID" value="OPC65983.1"/>
    <property type="molecule type" value="Genomic_DNA"/>
</dbReference>
<dbReference type="AlphaFoldDB" id="A0A1T3MMX1"/>
<comment type="caution">
    <text evidence="1">The sequence shown here is derived from an EMBL/GenBank/DDBJ whole genome shotgun (WGS) entry which is preliminary data.</text>
</comment>
<reference evidence="1 2" key="1">
    <citation type="submission" date="2016-06" db="EMBL/GenBank/DDBJ databases">
        <title>Revisiting the taxonomy of the Elizabethkingia Genus based on Whole-Genome Sequencing, Optical Mapping, and MALDI-TOF.</title>
        <authorList>
            <person name="Nicholson A.C."/>
        </authorList>
    </citation>
    <scope>NUCLEOTIDE SEQUENCE [LARGE SCALE GENOMIC DNA]</scope>
    <source>
        <strain evidence="1 2">G4070</strain>
    </source>
</reference>
<keyword evidence="2" id="KW-1185">Reference proteome</keyword>
<sequence length="245" mass="28856">MDKAKKIEKWKYKNSVLNSFKNDDKEFEKLSEIIDAANKTDLKEIFSNGLESRYEQYKKYLYVDNLFLFRDLEQHIKDSVYCLIINAYIPSITNTNLLLERALKLTLIQFEVGTVADYGDEEIIKKYIQADKMYAGRSMDKNIQRCKKYKILSEEEANELNKYKLKFRDGFSHFTPANILGGEEKLISIPLGQNDPDFERKLKMPSYQSMQVIHFATMNAEKHLAYVLDILNHLQYKVLEQFSKK</sequence>
<accession>A0A1T3MMX1</accession>
<evidence type="ECO:0000313" key="2">
    <source>
        <dbReference type="Proteomes" id="UP000190813"/>
    </source>
</evidence>